<name>A0AAW2R1Y7_SESRA</name>
<evidence type="ECO:0000313" key="7">
    <source>
        <dbReference type="EMBL" id="KAL0373563.1"/>
    </source>
</evidence>
<accession>A0AAW2R1Y7</accession>
<dbReference type="GO" id="GO:0008270">
    <property type="term" value="F:zinc ion binding"/>
    <property type="evidence" value="ECO:0007669"/>
    <property type="project" value="UniProtKB-KW"/>
</dbReference>
<evidence type="ECO:0000256" key="2">
    <source>
        <dbReference type="ARBA" id="ARBA00022771"/>
    </source>
</evidence>
<reference evidence="7" key="1">
    <citation type="submission" date="2020-06" db="EMBL/GenBank/DDBJ databases">
        <authorList>
            <person name="Li T."/>
            <person name="Hu X."/>
            <person name="Zhang T."/>
            <person name="Song X."/>
            <person name="Zhang H."/>
            <person name="Dai N."/>
            <person name="Sheng W."/>
            <person name="Hou X."/>
            <person name="Wei L."/>
        </authorList>
    </citation>
    <scope>NUCLEOTIDE SEQUENCE</scope>
    <source>
        <strain evidence="7">G02</strain>
        <tissue evidence="7">Leaf</tissue>
    </source>
</reference>
<evidence type="ECO:0000256" key="3">
    <source>
        <dbReference type="ARBA" id="ARBA00022833"/>
    </source>
</evidence>
<dbReference type="InterPro" id="IPR006564">
    <property type="entry name" value="Znf_PMZ"/>
</dbReference>
<gene>
    <name evidence="7" type="ORF">Sradi_3272000</name>
</gene>
<dbReference type="PROSITE" id="PS50966">
    <property type="entry name" value="ZF_SWIM"/>
    <property type="match status" value="1"/>
</dbReference>
<dbReference type="SMART" id="SM00575">
    <property type="entry name" value="ZnF_PMZ"/>
    <property type="match status" value="1"/>
</dbReference>
<organism evidence="7">
    <name type="scientific">Sesamum radiatum</name>
    <name type="common">Black benniseed</name>
    <dbReference type="NCBI Taxonomy" id="300843"/>
    <lineage>
        <taxon>Eukaryota</taxon>
        <taxon>Viridiplantae</taxon>
        <taxon>Streptophyta</taxon>
        <taxon>Embryophyta</taxon>
        <taxon>Tracheophyta</taxon>
        <taxon>Spermatophyta</taxon>
        <taxon>Magnoliopsida</taxon>
        <taxon>eudicotyledons</taxon>
        <taxon>Gunneridae</taxon>
        <taxon>Pentapetalae</taxon>
        <taxon>asterids</taxon>
        <taxon>lamiids</taxon>
        <taxon>Lamiales</taxon>
        <taxon>Pedaliaceae</taxon>
        <taxon>Sesamum</taxon>
    </lineage>
</organism>
<dbReference type="Pfam" id="PF04434">
    <property type="entry name" value="SWIM"/>
    <property type="match status" value="1"/>
</dbReference>
<sequence>MEEIKATDLAAHKWLMETCGEEPSTWSRHGFDATVKVDHVTNNITESFNAFLEKMRQKPVISLLEWYRTKVMKRFFSRYKKALNWKTKLPPTVNAKVEKNQREGRKLLAMPASEFLFEVYEDRKYIVNLEDKTCQCREWQVCGVPCKHAMTCILYMRYDPVQYVHPYLTTEAYLMTYSGMIILFLMNLNGQRMIKFLL</sequence>
<keyword evidence="5" id="KW-0472">Membrane</keyword>
<evidence type="ECO:0000259" key="6">
    <source>
        <dbReference type="PROSITE" id="PS50966"/>
    </source>
</evidence>
<dbReference type="EMBL" id="JACGWJ010000014">
    <property type="protein sequence ID" value="KAL0373563.1"/>
    <property type="molecule type" value="Genomic_DNA"/>
</dbReference>
<keyword evidence="1" id="KW-0479">Metal-binding</keyword>
<proteinExistence type="predicted"/>
<reference evidence="7" key="2">
    <citation type="journal article" date="2024" name="Plant">
        <title>Genomic evolution and insights into agronomic trait innovations of Sesamum species.</title>
        <authorList>
            <person name="Miao H."/>
            <person name="Wang L."/>
            <person name="Qu L."/>
            <person name="Liu H."/>
            <person name="Sun Y."/>
            <person name="Le M."/>
            <person name="Wang Q."/>
            <person name="Wei S."/>
            <person name="Zheng Y."/>
            <person name="Lin W."/>
            <person name="Duan Y."/>
            <person name="Cao H."/>
            <person name="Xiong S."/>
            <person name="Wang X."/>
            <person name="Wei L."/>
            <person name="Li C."/>
            <person name="Ma Q."/>
            <person name="Ju M."/>
            <person name="Zhao R."/>
            <person name="Li G."/>
            <person name="Mu C."/>
            <person name="Tian Q."/>
            <person name="Mei H."/>
            <person name="Zhang T."/>
            <person name="Gao T."/>
            <person name="Zhang H."/>
        </authorList>
    </citation>
    <scope>NUCLEOTIDE SEQUENCE</scope>
    <source>
        <strain evidence="7">G02</strain>
    </source>
</reference>
<evidence type="ECO:0000256" key="1">
    <source>
        <dbReference type="ARBA" id="ARBA00022723"/>
    </source>
</evidence>
<evidence type="ECO:0000256" key="4">
    <source>
        <dbReference type="PROSITE-ProRule" id="PRU00325"/>
    </source>
</evidence>
<comment type="caution">
    <text evidence="7">The sequence shown here is derived from an EMBL/GenBank/DDBJ whole genome shotgun (WGS) entry which is preliminary data.</text>
</comment>
<keyword evidence="5" id="KW-0812">Transmembrane</keyword>
<protein>
    <recommendedName>
        <fullName evidence="6">SWIM-type domain-containing protein</fullName>
    </recommendedName>
</protein>
<dbReference type="PANTHER" id="PTHR31973:SF187">
    <property type="entry name" value="MUTATOR TRANSPOSASE MUDRA PROTEIN"/>
    <property type="match status" value="1"/>
</dbReference>
<keyword evidence="3" id="KW-0862">Zinc</keyword>
<keyword evidence="5" id="KW-1133">Transmembrane helix</keyword>
<dbReference type="PANTHER" id="PTHR31973">
    <property type="entry name" value="POLYPROTEIN, PUTATIVE-RELATED"/>
    <property type="match status" value="1"/>
</dbReference>
<evidence type="ECO:0000256" key="5">
    <source>
        <dbReference type="SAM" id="Phobius"/>
    </source>
</evidence>
<feature type="transmembrane region" description="Helical" evidence="5">
    <location>
        <begin position="172"/>
        <end position="190"/>
    </location>
</feature>
<keyword evidence="2 4" id="KW-0863">Zinc-finger</keyword>
<feature type="domain" description="SWIM-type" evidence="6">
    <location>
        <begin position="125"/>
        <end position="157"/>
    </location>
</feature>
<dbReference type="AlphaFoldDB" id="A0AAW2R1Y7"/>
<dbReference type="InterPro" id="IPR007527">
    <property type="entry name" value="Znf_SWIM"/>
</dbReference>